<sequence>MNFAGHLPVGDAVDSQSPVFGRGFLVYDNTEIIAQIPSRGRLGISVSQAV</sequence>
<gene>
    <name evidence="1" type="ORF">EVAN_138</name>
</gene>
<proteinExistence type="predicted"/>
<organism evidence="1 2">
    <name type="scientific">Klebsiella phage vB_KpnM_BovinicusUrsus</name>
    <dbReference type="NCBI Taxonomy" id="2777352"/>
    <lineage>
        <taxon>Viruses</taxon>
        <taxon>Duplodnaviria</taxon>
        <taxon>Heunggongvirae</taxon>
        <taxon>Uroviricota</taxon>
        <taxon>Caudoviricetes</taxon>
        <taxon>Pantevenvirales</taxon>
        <taxon>Straboviridae</taxon>
        <taxon>Tevenvirinae</taxon>
        <taxon>Jiaodavirus</taxon>
        <taxon>Jiaodavirus jd18</taxon>
    </lineage>
</organism>
<evidence type="ECO:0000313" key="2">
    <source>
        <dbReference type="Proteomes" id="UP000595743"/>
    </source>
</evidence>
<protein>
    <submittedName>
        <fullName evidence="1">Uncharacterized protein</fullName>
    </submittedName>
</protein>
<evidence type="ECO:0000313" key="1">
    <source>
        <dbReference type="EMBL" id="QPX73760.1"/>
    </source>
</evidence>
<dbReference type="EMBL" id="MW021752">
    <property type="protein sequence ID" value="QPX73760.1"/>
    <property type="molecule type" value="Genomic_DNA"/>
</dbReference>
<reference evidence="1 2" key="1">
    <citation type="submission" date="2020-09" db="EMBL/GenBank/DDBJ databases">
        <authorList>
            <person name="Kaiser E."/>
            <person name="Loertsher E."/>
            <person name="Boyd C."/>
            <person name="Allen K."/>
            <person name="Carter N."/>
            <person name="Sharma R."/>
            <person name="Flor S."/>
            <person name="Grose J."/>
        </authorList>
    </citation>
    <scope>NUCLEOTIDE SEQUENCE [LARGE SCALE GENOMIC DNA]</scope>
</reference>
<accession>A0A7T3N7H6</accession>
<name>A0A7T3N7H6_9CAUD</name>
<dbReference type="Proteomes" id="UP000595743">
    <property type="component" value="Genome"/>
</dbReference>